<evidence type="ECO:0000256" key="1">
    <source>
        <dbReference type="SAM" id="Phobius"/>
    </source>
</evidence>
<keyword evidence="1" id="KW-0812">Transmembrane</keyword>
<evidence type="ECO:0000313" key="2">
    <source>
        <dbReference type="EMBL" id="ASQ40350.1"/>
    </source>
</evidence>
<dbReference type="EMBL" id="MF167427">
    <property type="protein sequence ID" value="ASQ40350.1"/>
    <property type="molecule type" value="Genomic_DNA"/>
</dbReference>
<gene>
    <name evidence="2" type="primary">ycf51</name>
</gene>
<feature type="transmembrane region" description="Helical" evidence="1">
    <location>
        <begin position="15"/>
        <end position="31"/>
    </location>
</feature>
<keyword evidence="2" id="KW-0934">Plastid</keyword>
<evidence type="ECO:0008006" key="3">
    <source>
        <dbReference type="Google" id="ProtNLM"/>
    </source>
</evidence>
<accession>A0A3G1IWC4</accession>
<feature type="transmembrane region" description="Helical" evidence="1">
    <location>
        <begin position="38"/>
        <end position="62"/>
    </location>
</feature>
<keyword evidence="1" id="KW-0472">Membrane</keyword>
<dbReference type="AlphaFoldDB" id="A0A3G1IWC4"/>
<proteinExistence type="predicted"/>
<keyword evidence="1" id="KW-1133">Transmembrane helix</keyword>
<dbReference type="Pfam" id="PF10726">
    <property type="entry name" value="DUF2518"/>
    <property type="match status" value="1"/>
</dbReference>
<sequence length="174" mass="19609">MILTNSEFFKITQDLIIFTFFLAIISFIGLIKKWKIRFQIVGITTFLGLVSISFFILSFIPFSHKIIQGSTKYSVIFDNGGSDVVIAVSAEIKEEQLKATLKQAANDLFSPGRLTSTQGEPLLTIKARTITNEISNTKTPLYLGEITRSFSNKTEETIEINHELLNTLKKIQKQ</sequence>
<organism evidence="2">
    <name type="scientific">Cyanoptyche gloeocystis</name>
    <dbReference type="NCBI Taxonomy" id="77922"/>
    <lineage>
        <taxon>Eukaryota</taxon>
        <taxon>Glaucocystophyceae</taxon>
        <taxon>Glaucocystophyceae incertae sedis</taxon>
        <taxon>Cyanoptyche</taxon>
    </lineage>
</organism>
<protein>
    <recommendedName>
        <fullName evidence="3">DUF2518 family protein</fullName>
    </recommendedName>
</protein>
<reference evidence="2" key="1">
    <citation type="submission" date="2017-05" db="EMBL/GenBank/DDBJ databases">
        <title>Plastid comparative genomics reveals ancient divergence between Glaucophyte genera.</title>
        <authorList>
            <person name="Figueroa-Martinez F.J."/>
            <person name="Jackson C."/>
            <person name="Reyes-Prieto A."/>
        </authorList>
    </citation>
    <scope>NUCLEOTIDE SEQUENCE</scope>
    <source>
        <strain evidence="2">SAG 4.97</strain>
    </source>
</reference>
<dbReference type="InterPro" id="IPR019664">
    <property type="entry name" value="Uncharacterised_Ycf51"/>
</dbReference>
<name>A0A3G1IWC4_9EUKA</name>
<geneLocation type="plastid" evidence="2"/>